<gene>
    <name evidence="1" type="ORF">SHKM778_54110</name>
</gene>
<sequence length="42" mass="4743">MRSEADEVLCLHQPAAFMAVGQWYEEFDQLTDEDVLDALGKA</sequence>
<organism evidence="1">
    <name type="scientific">Streptomyces haneummycinicus</name>
    <dbReference type="NCBI Taxonomy" id="3074435"/>
    <lineage>
        <taxon>Bacteria</taxon>
        <taxon>Bacillati</taxon>
        <taxon>Actinomycetota</taxon>
        <taxon>Actinomycetes</taxon>
        <taxon>Kitasatosporales</taxon>
        <taxon>Streptomycetaceae</taxon>
        <taxon>Streptomyces</taxon>
    </lineage>
</organism>
<dbReference type="Gene3D" id="3.40.50.2020">
    <property type="match status" value="1"/>
</dbReference>
<proteinExistence type="predicted"/>
<dbReference type="EMBL" id="AP035768">
    <property type="protein sequence ID" value="BFO19023.1"/>
    <property type="molecule type" value="Genomic_DNA"/>
</dbReference>
<dbReference type="InterPro" id="IPR029057">
    <property type="entry name" value="PRTase-like"/>
</dbReference>
<name>A0AAT9HNJ5_9ACTN</name>
<dbReference type="AlphaFoldDB" id="A0AAT9HNJ5"/>
<evidence type="ECO:0000313" key="1">
    <source>
        <dbReference type="EMBL" id="BFO19023.1"/>
    </source>
</evidence>
<reference evidence="1" key="1">
    <citation type="submission" date="2024-06" db="EMBL/GenBank/DDBJ databases">
        <authorList>
            <consortium name="consrtm"/>
            <person name="Uemura M."/>
            <person name="Terahara T."/>
        </authorList>
    </citation>
    <scope>NUCLEOTIDE SEQUENCE</scope>
    <source>
        <strain evidence="1">KM77-8</strain>
    </source>
</reference>
<evidence type="ECO:0008006" key="2">
    <source>
        <dbReference type="Google" id="ProtNLM"/>
    </source>
</evidence>
<accession>A0AAT9HNJ5</accession>
<protein>
    <recommendedName>
        <fullName evidence="2">Phosphoribosyltransferase</fullName>
    </recommendedName>
</protein>
<reference evidence="1" key="2">
    <citation type="submission" date="2024-07" db="EMBL/GenBank/DDBJ databases">
        <title>Streptomyces haneummycinica sp. nov., a new antibiotic-producing actinobacterium isolated from marine sediment.</title>
        <authorList>
            <person name="Uemura M."/>
            <person name="Hamada M."/>
            <person name="Hirano S."/>
            <person name="Kobayashi K."/>
            <person name="Ohshiro T."/>
            <person name="Kobayashi T."/>
            <person name="Terahara T."/>
        </authorList>
    </citation>
    <scope>NUCLEOTIDE SEQUENCE</scope>
    <source>
        <strain evidence="1">KM77-8</strain>
    </source>
</reference>